<comment type="function">
    <text evidence="7">Mitochondrial GTPase that catalyzes the GTP-dependent ribosomal translocation step during translation elongation. During this step, the ribosome changes from the pre-translocational (PRE) to the post-translocational (POST) state as the newly formed A-site-bound peptidyl-tRNA and P-site-bound deacylated tRNA move to the P and E sites, respectively. Catalyzes the coordinated movement of the two tRNA molecules, the mRNA and conformational changes in the ribosome.</text>
</comment>
<accession>A0A8T0GYX7</accession>
<dbReference type="CDD" id="cd01434">
    <property type="entry name" value="EFG_mtEFG1_IV"/>
    <property type="match status" value="1"/>
</dbReference>
<feature type="binding site" evidence="7">
    <location>
        <begin position="81"/>
        <end position="88"/>
    </location>
    <ligand>
        <name>GTP</name>
        <dbReference type="ChEBI" id="CHEBI:37565"/>
    </ligand>
</feature>
<dbReference type="SUPFAM" id="SSF54211">
    <property type="entry name" value="Ribosomal protein S5 domain 2-like"/>
    <property type="match status" value="1"/>
</dbReference>
<dbReference type="GO" id="GO:0070125">
    <property type="term" value="P:mitochondrial translational elongation"/>
    <property type="evidence" value="ECO:0007669"/>
    <property type="project" value="UniProtKB-UniRule"/>
</dbReference>
<dbReference type="PANTHER" id="PTHR43636">
    <property type="entry name" value="ELONGATION FACTOR G, MITOCHONDRIAL"/>
    <property type="match status" value="1"/>
</dbReference>
<dbReference type="SMART" id="SM00838">
    <property type="entry name" value="EFG_C"/>
    <property type="match status" value="1"/>
</dbReference>
<dbReference type="FunFam" id="3.30.230.10:FF:000003">
    <property type="entry name" value="Elongation factor G"/>
    <property type="match status" value="1"/>
</dbReference>
<dbReference type="Pfam" id="PF03764">
    <property type="entry name" value="EFG_IV"/>
    <property type="match status" value="1"/>
</dbReference>
<dbReference type="Gene3D" id="3.40.50.300">
    <property type="entry name" value="P-loop containing nucleotide triphosphate hydrolases"/>
    <property type="match status" value="1"/>
</dbReference>
<keyword evidence="7" id="KW-0496">Mitochondrion</keyword>
<evidence type="ECO:0000256" key="4">
    <source>
        <dbReference type="ARBA" id="ARBA00022768"/>
    </source>
</evidence>
<comment type="subcellular location">
    <subcellularLocation>
        <location evidence="1 7">Mitochondrion</location>
    </subcellularLocation>
</comment>
<dbReference type="Pfam" id="PF14492">
    <property type="entry name" value="EFG_III"/>
    <property type="match status" value="1"/>
</dbReference>
<dbReference type="Proteomes" id="UP000822688">
    <property type="component" value="Chromosome 8"/>
</dbReference>
<comment type="caution">
    <text evidence="9">The sequence shown here is derived from an EMBL/GenBank/DDBJ whole genome shotgun (WGS) entry which is preliminary data.</text>
</comment>
<dbReference type="FunFam" id="2.40.30.10:FF:000022">
    <property type="entry name" value="Elongation factor G, mitochondrial"/>
    <property type="match status" value="1"/>
</dbReference>
<dbReference type="Gene3D" id="3.30.230.10">
    <property type="match status" value="1"/>
</dbReference>
<dbReference type="SUPFAM" id="SSF54980">
    <property type="entry name" value="EF-G C-terminal domain-like"/>
    <property type="match status" value="2"/>
</dbReference>
<dbReference type="SUPFAM" id="SSF50447">
    <property type="entry name" value="Translation proteins"/>
    <property type="match status" value="1"/>
</dbReference>
<dbReference type="CDD" id="cd04091">
    <property type="entry name" value="mtEFG1_II_like"/>
    <property type="match status" value="1"/>
</dbReference>
<dbReference type="PRINTS" id="PR00315">
    <property type="entry name" value="ELONGATNFCT"/>
</dbReference>
<dbReference type="FunFam" id="3.30.70.870:FF:000001">
    <property type="entry name" value="Elongation factor G"/>
    <property type="match status" value="1"/>
</dbReference>
<dbReference type="GO" id="GO:0003924">
    <property type="term" value="F:GTPase activity"/>
    <property type="evidence" value="ECO:0007669"/>
    <property type="project" value="UniProtKB-UniRule"/>
</dbReference>
<dbReference type="NCBIfam" id="TIGR00484">
    <property type="entry name" value="EF-G"/>
    <property type="match status" value="1"/>
</dbReference>
<dbReference type="EMBL" id="CM026429">
    <property type="protein sequence ID" value="KAG0563334.1"/>
    <property type="molecule type" value="Genomic_DNA"/>
</dbReference>
<evidence type="ECO:0000256" key="7">
    <source>
        <dbReference type="HAMAP-Rule" id="MF_03061"/>
    </source>
</evidence>
<dbReference type="CDD" id="cd16262">
    <property type="entry name" value="EFG_III"/>
    <property type="match status" value="1"/>
</dbReference>
<dbReference type="InterPro" id="IPR009000">
    <property type="entry name" value="Transl_B-barrel_sf"/>
</dbReference>
<dbReference type="InterPro" id="IPR047872">
    <property type="entry name" value="EFG_IV"/>
</dbReference>
<dbReference type="InterPro" id="IPR004540">
    <property type="entry name" value="Transl_elong_EFG/EF2"/>
</dbReference>
<dbReference type="SUPFAM" id="SSF52540">
    <property type="entry name" value="P-loop containing nucleoside triphosphate hydrolases"/>
    <property type="match status" value="1"/>
</dbReference>
<dbReference type="HAMAP" id="MF_00054_B">
    <property type="entry name" value="EF_G_EF_2_B"/>
    <property type="match status" value="1"/>
</dbReference>
<dbReference type="Gene3D" id="3.30.70.240">
    <property type="match status" value="1"/>
</dbReference>
<dbReference type="InterPro" id="IPR031157">
    <property type="entry name" value="G_TR_CS"/>
</dbReference>
<dbReference type="NCBIfam" id="TIGR00231">
    <property type="entry name" value="small_GTP"/>
    <property type="match status" value="1"/>
</dbReference>
<dbReference type="Pfam" id="PF03144">
    <property type="entry name" value="GTP_EFTU_D2"/>
    <property type="match status" value="1"/>
</dbReference>
<reference evidence="9" key="1">
    <citation type="submission" date="2020-06" db="EMBL/GenBank/DDBJ databases">
        <title>WGS assembly of Ceratodon purpureus strain R40.</title>
        <authorList>
            <person name="Carey S.B."/>
            <person name="Jenkins J."/>
            <person name="Shu S."/>
            <person name="Lovell J.T."/>
            <person name="Sreedasyam A."/>
            <person name="Maumus F."/>
            <person name="Tiley G.P."/>
            <person name="Fernandez-Pozo N."/>
            <person name="Barry K."/>
            <person name="Chen C."/>
            <person name="Wang M."/>
            <person name="Lipzen A."/>
            <person name="Daum C."/>
            <person name="Saski C.A."/>
            <person name="Payton A.C."/>
            <person name="Mcbreen J.C."/>
            <person name="Conrad R.E."/>
            <person name="Kollar L.M."/>
            <person name="Olsson S."/>
            <person name="Huttunen S."/>
            <person name="Landis J.B."/>
            <person name="Wickett N.J."/>
            <person name="Johnson M.G."/>
            <person name="Rensing S.A."/>
            <person name="Grimwood J."/>
            <person name="Schmutz J."/>
            <person name="Mcdaniel S.F."/>
        </authorList>
    </citation>
    <scope>NUCLEOTIDE SEQUENCE</scope>
    <source>
        <strain evidence="9">R40</strain>
    </source>
</reference>
<evidence type="ECO:0000313" key="10">
    <source>
        <dbReference type="Proteomes" id="UP000822688"/>
    </source>
</evidence>
<name>A0A8T0GYX7_CERPU</name>
<dbReference type="SMART" id="SM00889">
    <property type="entry name" value="EFG_IV"/>
    <property type="match status" value="1"/>
</dbReference>
<dbReference type="AlphaFoldDB" id="A0A8T0GYX7"/>
<keyword evidence="4 7" id="KW-0251">Elongation factor</keyword>
<feature type="domain" description="Tr-type G" evidence="8">
    <location>
        <begin position="72"/>
        <end position="349"/>
    </location>
</feature>
<keyword evidence="10" id="KW-1185">Reference proteome</keyword>
<dbReference type="InterPro" id="IPR000640">
    <property type="entry name" value="EFG_V-like"/>
</dbReference>
<dbReference type="CDD" id="cd01886">
    <property type="entry name" value="EF-G"/>
    <property type="match status" value="1"/>
</dbReference>
<evidence type="ECO:0000256" key="6">
    <source>
        <dbReference type="ARBA" id="ARBA00023134"/>
    </source>
</evidence>
<dbReference type="InterPro" id="IPR005225">
    <property type="entry name" value="Small_GTP-bd"/>
</dbReference>
<protein>
    <recommendedName>
        <fullName evidence="7">Elongation factor G, mitochondrial</fullName>
        <shortName evidence="7">EF-Gmt</shortName>
    </recommendedName>
    <alternativeName>
        <fullName evidence="7">Elongation factor G 1, mitochondrial</fullName>
        <shortName evidence="7">mEF-G 1</shortName>
    </alternativeName>
    <alternativeName>
        <fullName evidence="7">Elongation factor G1</fullName>
    </alternativeName>
</protein>
<dbReference type="InterPro" id="IPR014721">
    <property type="entry name" value="Ribsml_uS5_D2-typ_fold_subgr"/>
</dbReference>
<dbReference type="Gene3D" id="3.30.70.870">
    <property type="entry name" value="Elongation Factor G (Translational Gtpase), domain 3"/>
    <property type="match status" value="1"/>
</dbReference>
<dbReference type="InterPro" id="IPR035647">
    <property type="entry name" value="EFG_III/V"/>
</dbReference>
<comment type="pathway">
    <text evidence="7">Protein biosynthesis; polypeptide chain elongation.</text>
</comment>
<evidence type="ECO:0000256" key="1">
    <source>
        <dbReference type="ARBA" id="ARBA00004173"/>
    </source>
</evidence>
<evidence type="ECO:0000256" key="5">
    <source>
        <dbReference type="ARBA" id="ARBA00022917"/>
    </source>
</evidence>
<dbReference type="Pfam" id="PF00679">
    <property type="entry name" value="EFG_C"/>
    <property type="match status" value="1"/>
</dbReference>
<sequence length="763" mass="84421">MARATARLLALARTSLSGHHDPALGSSLWSSSSRHSIRPCFDFTPAGLLRRHLAGVANPVETREQLWRENMEKIRNIGISAHIDSGKTTLTERVLFYTGKIHEIHEVRGKDGVGAKMDSMDLEREKGITIQSAATYCTWGENQINIIDTPGHVDFTIEVERALRVLDGAVLVLCSVGGVQSQSITVDRQMRRYSVPRVAFINKLDRSGADPWKVIDQVRKKLKHNCSAVQFPIGLEDQIKGLVDLVHNQAYYFQGVHGEKVLKGDIPSDIAAEVAEKRRELIESVSEVDDELADLFLNDQPITPDVLSSAVRRATLNLQFIPVFMGSAFKNKGVQLLLDGVVEYLPNPLEVNNHALDQNNKEEKVELTGSPDGKLVALAFKLEEGRFGQLTYLRIYEGTIRKGDFIINSTTGRKVKVPRLVRMHSDDMEDIQEAHAGEIVAVFGVECSSGDTFTDGTIKYTMTSMNVPEPVMSLAIAPASKDVGPQFSKALNRFQKEDPTFRVSLDPDSGQTIISGMGELHLDIYVERIRREYKVDAVVGKPQVNFRETITQRAEFDYLHRKQSGGQGQYGRVVGYIEPLPEGSEKKFEFENMMVGQAIPSQFIAAIEKGFTEAANSGALIGHPVENLRVVLTDGASHAVDSSELAFKLAALYAFRQCYAGARPVILEPVMLVELRAPVEFQGGIIGDINRRKGIIVGSDQEGDDAVVLAHVPLNNMFGYSTGLRSMTQGKGEFTMEYHQHAPVPQEAQAVLVKEYTNKRVVL</sequence>
<dbReference type="InterPro" id="IPR035649">
    <property type="entry name" value="EFG_V"/>
</dbReference>
<dbReference type="GO" id="GO:0003746">
    <property type="term" value="F:translation elongation factor activity"/>
    <property type="evidence" value="ECO:0007669"/>
    <property type="project" value="UniProtKB-UniRule"/>
</dbReference>
<dbReference type="Pfam" id="PF00009">
    <property type="entry name" value="GTP_EFTU"/>
    <property type="match status" value="1"/>
</dbReference>
<keyword evidence="3 7" id="KW-0547">Nucleotide-binding</keyword>
<proteinExistence type="inferred from homology"/>
<dbReference type="Gene3D" id="2.40.30.10">
    <property type="entry name" value="Translation factors"/>
    <property type="match status" value="1"/>
</dbReference>
<dbReference type="FunFam" id="3.40.50.300:FF:000029">
    <property type="entry name" value="Elongation factor G"/>
    <property type="match status" value="1"/>
</dbReference>
<keyword evidence="6 7" id="KW-0342">GTP-binding</keyword>
<dbReference type="PROSITE" id="PS51722">
    <property type="entry name" value="G_TR_2"/>
    <property type="match status" value="1"/>
</dbReference>
<dbReference type="NCBIfam" id="NF009381">
    <property type="entry name" value="PRK12740.1-5"/>
    <property type="match status" value="1"/>
</dbReference>
<dbReference type="PANTHER" id="PTHR43636:SF2">
    <property type="entry name" value="ELONGATION FACTOR G, MITOCHONDRIAL"/>
    <property type="match status" value="1"/>
</dbReference>
<comment type="similarity">
    <text evidence="7">Belongs to the GTP-binding elongation factor family. EF-G/EF-2 subfamily.</text>
</comment>
<dbReference type="PROSITE" id="PS00301">
    <property type="entry name" value="G_TR_1"/>
    <property type="match status" value="1"/>
</dbReference>
<comment type="similarity">
    <text evidence="2">Belongs to the TRAFAC class translation factor GTPase superfamily. Classic translation factor GTPase family. EF-G/EF-2 subfamily.</text>
</comment>
<evidence type="ECO:0000313" key="9">
    <source>
        <dbReference type="EMBL" id="KAG0563334.1"/>
    </source>
</evidence>
<dbReference type="InterPro" id="IPR041095">
    <property type="entry name" value="EFG_II"/>
</dbReference>
<dbReference type="GO" id="GO:0005525">
    <property type="term" value="F:GTP binding"/>
    <property type="evidence" value="ECO:0007669"/>
    <property type="project" value="UniProtKB-UniRule"/>
</dbReference>
<dbReference type="FunFam" id="3.30.70.240:FF:000001">
    <property type="entry name" value="Elongation factor G"/>
    <property type="match status" value="1"/>
</dbReference>
<feature type="binding site" evidence="7">
    <location>
        <begin position="148"/>
        <end position="152"/>
    </location>
    <ligand>
        <name>GTP</name>
        <dbReference type="ChEBI" id="CHEBI:37565"/>
    </ligand>
</feature>
<dbReference type="InterPro" id="IPR027417">
    <property type="entry name" value="P-loop_NTPase"/>
</dbReference>
<evidence type="ECO:0000256" key="3">
    <source>
        <dbReference type="ARBA" id="ARBA00022741"/>
    </source>
</evidence>
<organism evidence="9 10">
    <name type="scientific">Ceratodon purpureus</name>
    <name type="common">Fire moss</name>
    <name type="synonym">Dicranum purpureum</name>
    <dbReference type="NCBI Taxonomy" id="3225"/>
    <lineage>
        <taxon>Eukaryota</taxon>
        <taxon>Viridiplantae</taxon>
        <taxon>Streptophyta</taxon>
        <taxon>Embryophyta</taxon>
        <taxon>Bryophyta</taxon>
        <taxon>Bryophytina</taxon>
        <taxon>Bryopsida</taxon>
        <taxon>Dicranidae</taxon>
        <taxon>Pseudoditrichales</taxon>
        <taxon>Ditrichaceae</taxon>
        <taxon>Ceratodon</taxon>
    </lineage>
</organism>
<dbReference type="CDD" id="cd04097">
    <property type="entry name" value="mtEFG1_C"/>
    <property type="match status" value="1"/>
</dbReference>
<dbReference type="InterPro" id="IPR004161">
    <property type="entry name" value="EFTu-like_2"/>
</dbReference>
<evidence type="ECO:0000259" key="8">
    <source>
        <dbReference type="PROSITE" id="PS51722"/>
    </source>
</evidence>
<feature type="binding site" evidence="7">
    <location>
        <begin position="202"/>
        <end position="205"/>
    </location>
    <ligand>
        <name>GTP</name>
        <dbReference type="ChEBI" id="CHEBI:37565"/>
    </ligand>
</feature>
<evidence type="ECO:0000256" key="2">
    <source>
        <dbReference type="ARBA" id="ARBA00005870"/>
    </source>
</evidence>
<dbReference type="InterPro" id="IPR005517">
    <property type="entry name" value="Transl_elong_EFG/EF2_IV"/>
</dbReference>
<dbReference type="InterPro" id="IPR009022">
    <property type="entry name" value="EFG_III"/>
</dbReference>
<keyword evidence="5 7" id="KW-0648">Protein biosynthesis</keyword>
<dbReference type="InterPro" id="IPR020568">
    <property type="entry name" value="Ribosomal_Su5_D2-typ_SF"/>
</dbReference>
<dbReference type="GO" id="GO:0005739">
    <property type="term" value="C:mitochondrion"/>
    <property type="evidence" value="ECO:0007669"/>
    <property type="project" value="UniProtKB-SubCell"/>
</dbReference>
<gene>
    <name evidence="9" type="ORF">KC19_8G022500</name>
</gene>
<dbReference type="InterPro" id="IPR000795">
    <property type="entry name" value="T_Tr_GTP-bd_dom"/>
</dbReference>